<evidence type="ECO:0000259" key="1">
    <source>
        <dbReference type="Pfam" id="PF09603"/>
    </source>
</evidence>
<dbReference type="Gene3D" id="2.60.40.2630">
    <property type="match status" value="1"/>
</dbReference>
<feature type="domain" description="Fibrobacter succinogenes major paralogous" evidence="1">
    <location>
        <begin position="454"/>
        <end position="617"/>
    </location>
</feature>
<dbReference type="CDD" id="cd13120">
    <property type="entry name" value="BF2867_like_N"/>
    <property type="match status" value="1"/>
</dbReference>
<dbReference type="EMBL" id="SNRY01000199">
    <property type="protein sequence ID" value="KAA6344792.1"/>
    <property type="molecule type" value="Genomic_DNA"/>
</dbReference>
<dbReference type="PROSITE" id="PS51257">
    <property type="entry name" value="PROKAR_LIPOPROTEIN"/>
    <property type="match status" value="1"/>
</dbReference>
<dbReference type="NCBIfam" id="TIGR02145">
    <property type="entry name" value="Fib_succ_major"/>
    <property type="match status" value="1"/>
</dbReference>
<evidence type="ECO:0000313" key="2">
    <source>
        <dbReference type="EMBL" id="KAA6344792.1"/>
    </source>
</evidence>
<reference evidence="2" key="1">
    <citation type="submission" date="2019-03" db="EMBL/GenBank/DDBJ databases">
        <title>Single cell metagenomics reveals metabolic interactions within the superorganism composed of flagellate Streblomastix strix and complex community of Bacteroidetes bacteria on its surface.</title>
        <authorList>
            <person name="Treitli S.C."/>
            <person name="Kolisko M."/>
            <person name="Husnik F."/>
            <person name="Keeling P."/>
            <person name="Hampl V."/>
        </authorList>
    </citation>
    <scope>NUCLEOTIDE SEQUENCE</scope>
    <source>
        <strain evidence="2">STM</strain>
    </source>
</reference>
<dbReference type="InterPro" id="IPR025049">
    <property type="entry name" value="Mfa-like_1"/>
</dbReference>
<sequence length="618" mass="68830">MNNLKVLRTISGIILFMLVFVSCINDIEEKKQDNNNIPIQLTAKIQLSQTRITDNSFDCNDAIGLYVITHPSTLDGSRYVDNVKFSCSASFEFVPERPVFYPQSSPLCDFIAYYPYKNTGIGVGETSFEVNVQRDQSSANAFSLSDFLVAESRDLSSSNERVDLIFQHKMSCFNIHIKAGDGFTADELLGLSPVVRIINTNTQAVYNFATDLFVNQNTLAEINLNGEWRINGDMLSGKRAIIIPQTLLSSGVLMEVEISGISYDCRLTEDFIVESGSSNDFILTVSPYQEKVSADIVTGISNWEERNSYNLDAVGVPSDIFIPGLTFIESSVYKVTNNGRQLAEICKEYLRWEGVDFQAVVVYPVKGDKPDVSNGLVLRVIGNDGNVHGGKLSWDVDTSIPTYINGNYAPIDYIYVTSSGEIVTSRNGDVLQLRVQPYTLVDNRNKEVTVYPVVKIGMQYWMGENLRTSSYIDGSSIELGENDFDTFSQLHCIREGSYYYNLEALNSGELSPVGWKIANDDAWQTLDSYIGGNVSVLKSTSDWKGSYLATNLSGFNAFPIGLYNKTYIRKGEYVGFWSMKNDDSNTVSKSVTLGYDLNRLGEGGNKRDLGLCIRCLRL</sequence>
<dbReference type="CDD" id="cd13121">
    <property type="entry name" value="BF2867_like_C"/>
    <property type="match status" value="1"/>
</dbReference>
<gene>
    <name evidence="2" type="ORF">EZS27_007583</name>
</gene>
<dbReference type="AlphaFoldDB" id="A0A5J4SG76"/>
<proteinExistence type="predicted"/>
<dbReference type="InterPro" id="IPR011871">
    <property type="entry name" value="Fib_succ_major"/>
</dbReference>
<accession>A0A5J4SG76</accession>
<name>A0A5J4SG76_9ZZZZ</name>
<dbReference type="Pfam" id="PF09603">
    <property type="entry name" value="Fib_succ_major"/>
    <property type="match status" value="1"/>
</dbReference>
<dbReference type="Gene3D" id="2.60.40.2620">
    <property type="entry name" value="Fimbrillin-like"/>
    <property type="match status" value="1"/>
</dbReference>
<organism evidence="2">
    <name type="scientific">termite gut metagenome</name>
    <dbReference type="NCBI Taxonomy" id="433724"/>
    <lineage>
        <taxon>unclassified sequences</taxon>
        <taxon>metagenomes</taxon>
        <taxon>organismal metagenomes</taxon>
    </lineage>
</organism>
<dbReference type="InterPro" id="IPR042278">
    <property type="entry name" value="Mfa-like_1_N"/>
</dbReference>
<comment type="caution">
    <text evidence="2">The sequence shown here is derived from an EMBL/GenBank/DDBJ whole genome shotgun (WGS) entry which is preliminary data.</text>
</comment>
<dbReference type="Pfam" id="PF13149">
    <property type="entry name" value="Mfa_like_1"/>
    <property type="match status" value="1"/>
</dbReference>
<protein>
    <recommendedName>
        <fullName evidence="1">Fibrobacter succinogenes major paralogous domain-containing protein</fullName>
    </recommendedName>
</protein>